<evidence type="ECO:0000256" key="3">
    <source>
        <dbReference type="ARBA" id="ARBA00023239"/>
    </source>
</evidence>
<evidence type="ECO:0000256" key="6">
    <source>
        <dbReference type="ARBA" id="ARBA00030030"/>
    </source>
</evidence>
<dbReference type="Pfam" id="PF09749">
    <property type="entry name" value="HVSL"/>
    <property type="match status" value="1"/>
</dbReference>
<evidence type="ECO:0000313" key="7">
    <source>
        <dbReference type="EMBL" id="OQR94620.1"/>
    </source>
</evidence>
<dbReference type="GO" id="GO:0016829">
    <property type="term" value="F:lyase activity"/>
    <property type="evidence" value="ECO:0007669"/>
    <property type="project" value="UniProtKB-KW"/>
</dbReference>
<protein>
    <recommendedName>
        <fullName evidence="5">U6 snRNA phosphodiesterase 1</fullName>
    </recommendedName>
    <alternativeName>
        <fullName evidence="6">3'-5' RNA exonuclease USB1</fullName>
    </alternativeName>
</protein>
<evidence type="ECO:0000256" key="4">
    <source>
        <dbReference type="ARBA" id="ARBA00023242"/>
    </source>
</evidence>
<name>A0A1V9Z9T8_9STRA</name>
<keyword evidence="1" id="KW-0540">Nuclease</keyword>
<proteinExistence type="predicted"/>
<dbReference type="GO" id="GO:0034477">
    <property type="term" value="P:U6 snRNA 3'-end processing"/>
    <property type="evidence" value="ECO:0007669"/>
    <property type="project" value="InterPro"/>
</dbReference>
<dbReference type="GO" id="GO:0005634">
    <property type="term" value="C:nucleus"/>
    <property type="evidence" value="ECO:0007669"/>
    <property type="project" value="TreeGrafter"/>
</dbReference>
<dbReference type="AlphaFoldDB" id="A0A1V9Z9T8"/>
<accession>A0A1V9Z9T8</accession>
<dbReference type="PANTHER" id="PTHR13522">
    <property type="entry name" value="U6 SNRNA PHOSPHODIESTERASE 1"/>
    <property type="match status" value="1"/>
</dbReference>
<dbReference type="STRING" id="74557.A0A1V9Z9T8"/>
<dbReference type="Proteomes" id="UP000243217">
    <property type="component" value="Unassembled WGS sequence"/>
</dbReference>
<reference evidence="7 8" key="1">
    <citation type="journal article" date="2014" name="Genome Biol. Evol.">
        <title>The secreted proteins of Achlya hypogyna and Thraustotheca clavata identify the ancestral oomycete secretome and reveal gene acquisitions by horizontal gene transfer.</title>
        <authorList>
            <person name="Misner I."/>
            <person name="Blouin N."/>
            <person name="Leonard G."/>
            <person name="Richards T.A."/>
            <person name="Lane C.E."/>
        </authorList>
    </citation>
    <scope>NUCLEOTIDE SEQUENCE [LARGE SCALE GENOMIC DNA]</scope>
    <source>
        <strain evidence="7 8">ATCC 34112</strain>
    </source>
</reference>
<evidence type="ECO:0000256" key="2">
    <source>
        <dbReference type="ARBA" id="ARBA00022801"/>
    </source>
</evidence>
<keyword evidence="3" id="KW-0456">Lyase</keyword>
<evidence type="ECO:0000256" key="1">
    <source>
        <dbReference type="ARBA" id="ARBA00022722"/>
    </source>
</evidence>
<dbReference type="EMBL" id="JNBS01002174">
    <property type="protein sequence ID" value="OQR94620.1"/>
    <property type="molecule type" value="Genomic_DNA"/>
</dbReference>
<keyword evidence="8" id="KW-1185">Reference proteome</keyword>
<comment type="caution">
    <text evidence="7">The sequence shown here is derived from an EMBL/GenBank/DDBJ whole genome shotgun (WGS) entry which is preliminary data.</text>
</comment>
<sequence>MNALVEYSSSSEEEEELVTKKRKIEREEEHIWIRNFAHVDGNWPSYVYFKVEMTNAMETMIKFSMEQTEKSFTTILNLVRMDDPRATKDEFDGFHLSLSRTFVLKYDQIQFFVKELTAKLKYRKRLRIGLRGHQVLINDERTRLFSTIPVISGVQEMCHVIECVDRCMVQFGLSPYYANPIPHVSVASTVIAPEEKAIELEARAPPTVFVDCNEVSVTIGNKYYSIPLLSHIN</sequence>
<dbReference type="PANTHER" id="PTHR13522:SF3">
    <property type="entry name" value="U6 SNRNA PHOSPHODIESTERASE 1"/>
    <property type="match status" value="1"/>
</dbReference>
<dbReference type="Gene3D" id="3.90.1140.10">
    <property type="entry name" value="Cyclic phosphodiesterase"/>
    <property type="match status" value="1"/>
</dbReference>
<dbReference type="GO" id="GO:0000175">
    <property type="term" value="F:3'-5'-RNA exonuclease activity"/>
    <property type="evidence" value="ECO:0007669"/>
    <property type="project" value="TreeGrafter"/>
</dbReference>
<gene>
    <name evidence="7" type="ORF">THRCLA_22222</name>
</gene>
<evidence type="ECO:0000313" key="8">
    <source>
        <dbReference type="Proteomes" id="UP000243217"/>
    </source>
</evidence>
<organism evidence="7 8">
    <name type="scientific">Thraustotheca clavata</name>
    <dbReference type="NCBI Taxonomy" id="74557"/>
    <lineage>
        <taxon>Eukaryota</taxon>
        <taxon>Sar</taxon>
        <taxon>Stramenopiles</taxon>
        <taxon>Oomycota</taxon>
        <taxon>Saprolegniomycetes</taxon>
        <taxon>Saprolegniales</taxon>
        <taxon>Achlyaceae</taxon>
        <taxon>Thraustotheca</taxon>
    </lineage>
</organism>
<evidence type="ECO:0000256" key="5">
    <source>
        <dbReference type="ARBA" id="ARBA00029543"/>
    </source>
</evidence>
<dbReference type="OrthoDB" id="49151at2759"/>
<keyword evidence="2" id="KW-0378">Hydrolase</keyword>
<dbReference type="InterPro" id="IPR027521">
    <property type="entry name" value="Usb1"/>
</dbReference>
<keyword evidence="4" id="KW-0539">Nucleus</keyword>